<feature type="transmembrane region" description="Helical" evidence="1">
    <location>
        <begin position="6"/>
        <end position="23"/>
    </location>
</feature>
<keyword evidence="1" id="KW-0812">Transmembrane</keyword>
<dbReference type="RefSeq" id="WP_190968265.1">
    <property type="nucleotide sequence ID" value="NZ_JACJTB010000016.1"/>
</dbReference>
<proteinExistence type="predicted"/>
<evidence type="ECO:0000313" key="2">
    <source>
        <dbReference type="EMBL" id="MBD2595473.1"/>
    </source>
</evidence>
<dbReference type="SUPFAM" id="SSF141571">
    <property type="entry name" value="Pentapeptide repeat-like"/>
    <property type="match status" value="1"/>
</dbReference>
<dbReference type="InterPro" id="IPR044213">
    <property type="entry name" value="At2g44920-like"/>
</dbReference>
<dbReference type="InterPro" id="IPR001646">
    <property type="entry name" value="5peptide_repeat"/>
</dbReference>
<dbReference type="Proteomes" id="UP000603457">
    <property type="component" value="Unassembled WGS sequence"/>
</dbReference>
<sequence length="190" mass="20409">MLCQSGLALLLGILLFCLIYIKINHHREINPIPALILSILTLCLLPAPALAVDWTHPLSFSNAQLARRDFSGETLQAAEFSNANMEMANFTGADLRGAVLSASVMTKANLHQADLTNAMVDQVNLTGADLSDAILKEALLLRALFTDVNIQGADFTDAVLDRAQIKELCSKASGVNSKTGVDTRESLGCR</sequence>
<gene>
    <name evidence="2" type="ORF">H6G74_14195</name>
</gene>
<organism evidence="2 3">
    <name type="scientific">Nostoc spongiaeforme FACHB-130</name>
    <dbReference type="NCBI Taxonomy" id="1357510"/>
    <lineage>
        <taxon>Bacteria</taxon>
        <taxon>Bacillati</taxon>
        <taxon>Cyanobacteriota</taxon>
        <taxon>Cyanophyceae</taxon>
        <taxon>Nostocales</taxon>
        <taxon>Nostocaceae</taxon>
        <taxon>Nostoc</taxon>
    </lineage>
</organism>
<dbReference type="EMBL" id="JACJTB010000016">
    <property type="protein sequence ID" value="MBD2595473.1"/>
    <property type="molecule type" value="Genomic_DNA"/>
</dbReference>
<dbReference type="PANTHER" id="PTHR47200:SF2">
    <property type="entry name" value="THYLAKOID LUMENAL 15 KDA PROTEIN 1, CHLOROPLASTIC"/>
    <property type="match status" value="1"/>
</dbReference>
<dbReference type="Pfam" id="PF00805">
    <property type="entry name" value="Pentapeptide"/>
    <property type="match status" value="2"/>
</dbReference>
<protein>
    <submittedName>
        <fullName evidence="2">Pentapeptide repeat-containing protein</fullName>
    </submittedName>
</protein>
<name>A0ABR8FWJ2_9NOSO</name>
<reference evidence="2 3" key="1">
    <citation type="journal article" date="2020" name="ISME J.">
        <title>Comparative genomics reveals insights into cyanobacterial evolution and habitat adaptation.</title>
        <authorList>
            <person name="Chen M.Y."/>
            <person name="Teng W.K."/>
            <person name="Zhao L."/>
            <person name="Hu C.X."/>
            <person name="Zhou Y.K."/>
            <person name="Han B.P."/>
            <person name="Song L.R."/>
            <person name="Shu W.S."/>
        </authorList>
    </citation>
    <scope>NUCLEOTIDE SEQUENCE [LARGE SCALE GENOMIC DNA]</scope>
    <source>
        <strain evidence="2 3">FACHB-130</strain>
    </source>
</reference>
<evidence type="ECO:0000256" key="1">
    <source>
        <dbReference type="SAM" id="Phobius"/>
    </source>
</evidence>
<evidence type="ECO:0000313" key="3">
    <source>
        <dbReference type="Proteomes" id="UP000603457"/>
    </source>
</evidence>
<comment type="caution">
    <text evidence="2">The sequence shown here is derived from an EMBL/GenBank/DDBJ whole genome shotgun (WGS) entry which is preliminary data.</text>
</comment>
<accession>A0ABR8FWJ2</accession>
<keyword evidence="3" id="KW-1185">Reference proteome</keyword>
<dbReference type="Gene3D" id="2.160.20.80">
    <property type="entry name" value="E3 ubiquitin-protein ligase SopA"/>
    <property type="match status" value="1"/>
</dbReference>
<keyword evidence="1" id="KW-1133">Transmembrane helix</keyword>
<dbReference type="PANTHER" id="PTHR47200">
    <property type="entry name" value="THYLAKOID LUMENAL 15 KDA PROTEIN 1, CHLOROPLASTIC"/>
    <property type="match status" value="1"/>
</dbReference>
<feature type="transmembrane region" description="Helical" evidence="1">
    <location>
        <begin position="35"/>
        <end position="54"/>
    </location>
</feature>
<keyword evidence="1" id="KW-0472">Membrane</keyword>